<dbReference type="AlphaFoldDB" id="A0ABD5V0N0"/>
<reference evidence="2 3" key="1">
    <citation type="journal article" date="2019" name="Int. J. Syst. Evol. Microbiol.">
        <title>The Global Catalogue of Microorganisms (GCM) 10K type strain sequencing project: providing services to taxonomists for standard genome sequencing and annotation.</title>
        <authorList>
            <consortium name="The Broad Institute Genomics Platform"/>
            <consortium name="The Broad Institute Genome Sequencing Center for Infectious Disease"/>
            <person name="Wu L."/>
            <person name="Ma J."/>
        </authorList>
    </citation>
    <scope>NUCLEOTIDE SEQUENCE [LARGE SCALE GENOMIC DNA]</scope>
    <source>
        <strain evidence="2 3">CGMCC 1.3240</strain>
    </source>
</reference>
<feature type="transmembrane region" description="Helical" evidence="1">
    <location>
        <begin position="17"/>
        <end position="38"/>
    </location>
</feature>
<comment type="caution">
    <text evidence="2">The sequence shown here is derived from an EMBL/GenBank/DDBJ whole genome shotgun (WGS) entry which is preliminary data.</text>
</comment>
<accession>A0ABD5V0N0</accession>
<proteinExistence type="predicted"/>
<name>A0ABD5V0N0_9EURY</name>
<evidence type="ECO:0000256" key="1">
    <source>
        <dbReference type="SAM" id="Phobius"/>
    </source>
</evidence>
<dbReference type="RefSeq" id="WP_340603541.1">
    <property type="nucleotide sequence ID" value="NZ_JBBMXV010000002.1"/>
</dbReference>
<keyword evidence="3" id="KW-1185">Reference proteome</keyword>
<evidence type="ECO:0000313" key="2">
    <source>
        <dbReference type="EMBL" id="MFC6905027.1"/>
    </source>
</evidence>
<evidence type="ECO:0000313" key="3">
    <source>
        <dbReference type="Proteomes" id="UP001596312"/>
    </source>
</evidence>
<feature type="transmembrane region" description="Helical" evidence="1">
    <location>
        <begin position="103"/>
        <end position="125"/>
    </location>
</feature>
<feature type="transmembrane region" description="Helical" evidence="1">
    <location>
        <begin position="50"/>
        <end position="68"/>
    </location>
</feature>
<organism evidence="2 3">
    <name type="scientific">Halalkalicoccus tibetensis</name>
    <dbReference type="NCBI Taxonomy" id="175632"/>
    <lineage>
        <taxon>Archaea</taxon>
        <taxon>Methanobacteriati</taxon>
        <taxon>Methanobacteriota</taxon>
        <taxon>Stenosarchaea group</taxon>
        <taxon>Halobacteria</taxon>
        <taxon>Halobacteriales</taxon>
        <taxon>Halococcaceae</taxon>
        <taxon>Halalkalicoccus</taxon>
    </lineage>
</organism>
<keyword evidence="1" id="KW-0472">Membrane</keyword>
<sequence length="131" mass="13400">MADTVFEWLFPGWQNPAALAAIVGLRALCNGSLVVLLVRSLGIRHPFTTIAAGLAVFSTALTVLLLRPGGPGLYASYVELAGQALLLALAGAGLSLRSSARRTALGGVLIVGALSISALMIPIYGEAFVAP</sequence>
<dbReference type="EMBL" id="JBHSXQ010000002">
    <property type="protein sequence ID" value="MFC6905027.1"/>
    <property type="molecule type" value="Genomic_DNA"/>
</dbReference>
<keyword evidence="1" id="KW-0812">Transmembrane</keyword>
<gene>
    <name evidence="2" type="ORF">ACFQGH_07395</name>
</gene>
<keyword evidence="1" id="KW-1133">Transmembrane helix</keyword>
<protein>
    <submittedName>
        <fullName evidence="2">Uncharacterized protein</fullName>
    </submittedName>
</protein>
<dbReference type="Proteomes" id="UP001596312">
    <property type="component" value="Unassembled WGS sequence"/>
</dbReference>
<feature type="transmembrane region" description="Helical" evidence="1">
    <location>
        <begin position="74"/>
        <end position="96"/>
    </location>
</feature>